<dbReference type="OrthoDB" id="273452at2759"/>
<dbReference type="VEuPathDB" id="AmoebaDB:NAEGRDRAFT_68416"/>
<evidence type="ECO:0000313" key="3">
    <source>
        <dbReference type="EMBL" id="EFC43717.1"/>
    </source>
</evidence>
<dbReference type="eggNOG" id="KOG4372">
    <property type="taxonomic scope" value="Eukaryota"/>
</dbReference>
<dbReference type="InterPro" id="IPR029058">
    <property type="entry name" value="AB_hydrolase_fold"/>
</dbReference>
<dbReference type="InterPro" id="IPR044294">
    <property type="entry name" value="Lipase-like"/>
</dbReference>
<dbReference type="GeneID" id="8862235"/>
<feature type="compositionally biased region" description="Polar residues" evidence="1">
    <location>
        <begin position="1"/>
        <end position="22"/>
    </location>
</feature>
<dbReference type="SUPFAM" id="SSF53474">
    <property type="entry name" value="alpha/beta-Hydrolases"/>
    <property type="match status" value="1"/>
</dbReference>
<protein>
    <submittedName>
        <fullName evidence="3">Predicted protein</fullName>
    </submittedName>
</protein>
<proteinExistence type="predicted"/>
<dbReference type="Proteomes" id="UP000006671">
    <property type="component" value="Unassembled WGS sequence"/>
</dbReference>
<organism evidence="4">
    <name type="scientific">Naegleria gruberi</name>
    <name type="common">Amoeba</name>
    <dbReference type="NCBI Taxonomy" id="5762"/>
    <lineage>
        <taxon>Eukaryota</taxon>
        <taxon>Discoba</taxon>
        <taxon>Heterolobosea</taxon>
        <taxon>Tetramitia</taxon>
        <taxon>Eutetramitia</taxon>
        <taxon>Vahlkampfiidae</taxon>
        <taxon>Naegleria</taxon>
    </lineage>
</organism>
<reference evidence="3 4" key="1">
    <citation type="journal article" date="2010" name="Cell">
        <title>The genome of Naegleria gruberi illuminates early eukaryotic versatility.</title>
        <authorList>
            <person name="Fritz-Laylin L.K."/>
            <person name="Prochnik S.E."/>
            <person name="Ginger M.L."/>
            <person name="Dacks J.B."/>
            <person name="Carpenter M.L."/>
            <person name="Field M.C."/>
            <person name="Kuo A."/>
            <person name="Paredez A."/>
            <person name="Chapman J."/>
            <person name="Pham J."/>
            <person name="Shu S."/>
            <person name="Neupane R."/>
            <person name="Cipriano M."/>
            <person name="Mancuso J."/>
            <person name="Tu H."/>
            <person name="Salamov A."/>
            <person name="Lindquist E."/>
            <person name="Shapiro H."/>
            <person name="Lucas S."/>
            <person name="Grigoriev I.V."/>
            <person name="Cande W.Z."/>
            <person name="Fulton C."/>
            <person name="Rokhsar D.S."/>
            <person name="Dawson S.C."/>
        </authorList>
    </citation>
    <scope>NUCLEOTIDE SEQUENCE [LARGE SCALE GENOMIC DNA]</scope>
    <source>
        <strain evidence="3 4">NEG-M</strain>
    </source>
</reference>
<dbReference type="PANTHER" id="PTHR12482">
    <property type="entry name" value="LIPASE ROG1-RELATED-RELATED"/>
    <property type="match status" value="1"/>
</dbReference>
<dbReference type="RefSeq" id="XP_002676461.1">
    <property type="nucleotide sequence ID" value="XM_002676415.1"/>
</dbReference>
<evidence type="ECO:0000256" key="1">
    <source>
        <dbReference type="SAM" id="MobiDB-lite"/>
    </source>
</evidence>
<dbReference type="EMBL" id="GG738872">
    <property type="protein sequence ID" value="EFC43717.1"/>
    <property type="molecule type" value="Genomic_DNA"/>
</dbReference>
<accession>D2VHR2</accession>
<feature type="region of interest" description="Disordered" evidence="1">
    <location>
        <begin position="1"/>
        <end position="28"/>
    </location>
</feature>
<dbReference type="Gene3D" id="3.40.50.1820">
    <property type="entry name" value="alpha/beta hydrolase"/>
    <property type="match status" value="1"/>
</dbReference>
<dbReference type="Pfam" id="PF05057">
    <property type="entry name" value="DUF676"/>
    <property type="match status" value="1"/>
</dbReference>
<gene>
    <name evidence="3" type="ORF">NAEGRDRAFT_68416</name>
</gene>
<dbReference type="PANTHER" id="PTHR12482:SF62">
    <property type="entry name" value="LIPASE ROG1-RELATED"/>
    <property type="match status" value="1"/>
</dbReference>
<dbReference type="KEGG" id="ngr:NAEGRDRAFT_68416"/>
<name>D2VHR2_NAEGR</name>
<evidence type="ECO:0000259" key="2">
    <source>
        <dbReference type="Pfam" id="PF05057"/>
    </source>
</evidence>
<dbReference type="AlphaFoldDB" id="D2VHR2"/>
<keyword evidence="4" id="KW-1185">Reference proteome</keyword>
<feature type="domain" description="DUF676" evidence="2">
    <location>
        <begin position="66"/>
        <end position="295"/>
    </location>
</feature>
<sequence length="463" mass="52362">MSQQPSSVTDDQVESSQSSSAMDNLKETMVEEQIDTIEKNNSTMVEEMTPSIEYKATETSEKNTQSKHNDLYVLIHGLHGNQKDFQFIAEKLKELYNSDETPEHAIIIDCACNEGKTHDGIESLGTNVLKEVLKIIYERKVSLSNGKKLKLSVIGHSLGGLIARYFVKLVYDLPSGDIEISKDEEFQEHRKYFVDNVFPHLVPCNFTTISTPHLGSRRPGGTYFKSIYRFAAHTFISLLGLTGKELKLDDGNSIEESLLYRMSLPESDFVKVLKKFPQRTLISSCNLDSTVPFPSSSIRSFNPYPLNEHAEPSVKIGGASSEFLTSNAYVNLLNEFFTPYGKETVSTERIDHLLKASWKGTEHEPFVGDLNDKCKKLYRDNNCEVEFEETILKNLQDIKWRRIDLDFTVSSSLQAREIHVVVVRKKRPIRFGNGSEQMDGCGERCVNLISALSKFDSDNLVVN</sequence>
<dbReference type="InParanoid" id="D2VHR2"/>
<dbReference type="InterPro" id="IPR007751">
    <property type="entry name" value="DUF676_lipase-like"/>
</dbReference>
<evidence type="ECO:0000313" key="4">
    <source>
        <dbReference type="Proteomes" id="UP000006671"/>
    </source>
</evidence>